<protein>
    <recommendedName>
        <fullName evidence="1">DUF6484 domain-containing protein</fullName>
    </recommendedName>
</protein>
<accession>A6GJJ7</accession>
<dbReference type="EMBL" id="ABCS01000159">
    <property type="protein sequence ID" value="EDM73955.1"/>
    <property type="molecule type" value="Genomic_DNA"/>
</dbReference>
<sequence length="150" mass="16060">MHARVGHIVAWTSDEPVLVDYPGNPGGPQPARSVVELSPDAITAAIRDGRGVLLSFEDGRPDAPIITGLLQPLPSPEVEVEPDQARIEGVDEALVDGRRVVLEAADEIVLRCGKATIVLRRNGRVVIRGTYVETRSKGVNRVKGGSVEIN</sequence>
<organism evidence="2 3">
    <name type="scientific">Plesiocystis pacifica SIR-1</name>
    <dbReference type="NCBI Taxonomy" id="391625"/>
    <lineage>
        <taxon>Bacteria</taxon>
        <taxon>Pseudomonadati</taxon>
        <taxon>Myxococcota</taxon>
        <taxon>Polyangia</taxon>
        <taxon>Nannocystales</taxon>
        <taxon>Nannocystaceae</taxon>
        <taxon>Plesiocystis</taxon>
    </lineage>
</organism>
<dbReference type="InterPro" id="IPR045506">
    <property type="entry name" value="DUF6484"/>
</dbReference>
<gene>
    <name evidence="2" type="ORF">PPSIR1_13695</name>
</gene>
<keyword evidence="3" id="KW-1185">Reference proteome</keyword>
<evidence type="ECO:0000313" key="2">
    <source>
        <dbReference type="EMBL" id="EDM73955.1"/>
    </source>
</evidence>
<evidence type="ECO:0000259" key="1">
    <source>
        <dbReference type="Pfam" id="PF20093"/>
    </source>
</evidence>
<dbReference type="AlphaFoldDB" id="A6GJJ7"/>
<dbReference type="Pfam" id="PF20093">
    <property type="entry name" value="DUF6484"/>
    <property type="match status" value="1"/>
</dbReference>
<dbReference type="Proteomes" id="UP000005801">
    <property type="component" value="Unassembled WGS sequence"/>
</dbReference>
<dbReference type="STRING" id="391625.PPSIR1_13695"/>
<evidence type="ECO:0000313" key="3">
    <source>
        <dbReference type="Proteomes" id="UP000005801"/>
    </source>
</evidence>
<reference evidence="2 3" key="1">
    <citation type="submission" date="2007-06" db="EMBL/GenBank/DDBJ databases">
        <authorList>
            <person name="Shimkets L."/>
            <person name="Ferriera S."/>
            <person name="Johnson J."/>
            <person name="Kravitz S."/>
            <person name="Beeson K."/>
            <person name="Sutton G."/>
            <person name="Rogers Y.-H."/>
            <person name="Friedman R."/>
            <person name="Frazier M."/>
            <person name="Venter J.C."/>
        </authorList>
    </citation>
    <scope>NUCLEOTIDE SEQUENCE [LARGE SCALE GENOMIC DNA]</scope>
    <source>
        <strain evidence="2 3">SIR-1</strain>
    </source>
</reference>
<proteinExistence type="predicted"/>
<comment type="caution">
    <text evidence="2">The sequence shown here is derived from an EMBL/GenBank/DDBJ whole genome shotgun (WGS) entry which is preliminary data.</text>
</comment>
<name>A6GJJ7_9BACT</name>
<dbReference type="eggNOG" id="ENOG5031TXN">
    <property type="taxonomic scope" value="Bacteria"/>
</dbReference>
<feature type="domain" description="DUF6484" evidence="1">
    <location>
        <begin position="5"/>
        <end position="70"/>
    </location>
</feature>